<feature type="compositionally biased region" description="Basic and acidic residues" evidence="3">
    <location>
        <begin position="412"/>
        <end position="436"/>
    </location>
</feature>
<name>A0A426ZTN1_ENSVE</name>
<accession>A0A426ZTN1</accession>
<dbReference type="Proteomes" id="UP000287651">
    <property type="component" value="Unassembled WGS sequence"/>
</dbReference>
<feature type="compositionally biased region" description="Low complexity" evidence="3">
    <location>
        <begin position="103"/>
        <end position="113"/>
    </location>
</feature>
<feature type="compositionally biased region" description="Basic and acidic residues" evidence="3">
    <location>
        <begin position="155"/>
        <end position="164"/>
    </location>
</feature>
<evidence type="ECO:0000256" key="1">
    <source>
        <dbReference type="ARBA" id="ARBA00023242"/>
    </source>
</evidence>
<gene>
    <name evidence="5" type="ORF">B296_00028085</name>
</gene>
<feature type="compositionally biased region" description="Pro residues" evidence="3">
    <location>
        <begin position="114"/>
        <end position="128"/>
    </location>
</feature>
<evidence type="ECO:0000259" key="4">
    <source>
        <dbReference type="PROSITE" id="PS51667"/>
    </source>
</evidence>
<evidence type="ECO:0000256" key="2">
    <source>
        <dbReference type="PROSITE-ProRule" id="PRU01002"/>
    </source>
</evidence>
<evidence type="ECO:0000313" key="5">
    <source>
        <dbReference type="EMBL" id="RRT67377.1"/>
    </source>
</evidence>
<feature type="region of interest" description="Disordered" evidence="3">
    <location>
        <begin position="461"/>
        <end position="485"/>
    </location>
</feature>
<feature type="region of interest" description="Disordered" evidence="3">
    <location>
        <begin position="391"/>
        <end position="441"/>
    </location>
</feature>
<feature type="region of interest" description="Disordered" evidence="3">
    <location>
        <begin position="95"/>
        <end position="187"/>
    </location>
</feature>
<evidence type="ECO:0000256" key="3">
    <source>
        <dbReference type="SAM" id="MobiDB-lite"/>
    </source>
</evidence>
<dbReference type="Pfam" id="PF08879">
    <property type="entry name" value="WRC"/>
    <property type="match status" value="1"/>
</dbReference>
<dbReference type="EMBL" id="AMZH03005067">
    <property type="protein sequence ID" value="RRT67377.1"/>
    <property type="molecule type" value="Genomic_DNA"/>
</dbReference>
<protein>
    <recommendedName>
        <fullName evidence="4">WRC domain-containing protein</fullName>
    </recommendedName>
</protein>
<feature type="domain" description="WRC" evidence="4">
    <location>
        <begin position="346"/>
        <end position="390"/>
    </location>
</feature>
<comment type="caution">
    <text evidence="2">Lacks conserved residue(s) required for the propagation of feature annotation.</text>
</comment>
<evidence type="ECO:0000313" key="6">
    <source>
        <dbReference type="Proteomes" id="UP000287651"/>
    </source>
</evidence>
<proteinExistence type="predicted"/>
<feature type="compositionally biased region" description="Low complexity" evidence="3">
    <location>
        <begin position="250"/>
        <end position="263"/>
    </location>
</feature>
<dbReference type="PROSITE" id="PS51667">
    <property type="entry name" value="WRC"/>
    <property type="match status" value="1"/>
</dbReference>
<dbReference type="AlphaFoldDB" id="A0A426ZTN1"/>
<reference evidence="5 6" key="1">
    <citation type="journal article" date="2014" name="Agronomy (Basel)">
        <title>A Draft Genome Sequence for Ensete ventricosum, the Drought-Tolerant Tree Against Hunger.</title>
        <authorList>
            <person name="Harrison J."/>
            <person name="Moore K.A."/>
            <person name="Paszkiewicz K."/>
            <person name="Jones T."/>
            <person name="Grant M."/>
            <person name="Ambacheew D."/>
            <person name="Muzemil S."/>
            <person name="Studholme D.J."/>
        </authorList>
    </citation>
    <scope>NUCLEOTIDE SEQUENCE [LARGE SCALE GENOMIC DNA]</scope>
</reference>
<feature type="region of interest" description="Disordered" evidence="3">
    <location>
        <begin position="242"/>
        <end position="344"/>
    </location>
</feature>
<keyword evidence="1" id="KW-0539">Nucleus</keyword>
<organism evidence="5 6">
    <name type="scientific">Ensete ventricosum</name>
    <name type="common">Abyssinian banana</name>
    <name type="synonym">Musa ensete</name>
    <dbReference type="NCBI Taxonomy" id="4639"/>
    <lineage>
        <taxon>Eukaryota</taxon>
        <taxon>Viridiplantae</taxon>
        <taxon>Streptophyta</taxon>
        <taxon>Embryophyta</taxon>
        <taxon>Tracheophyta</taxon>
        <taxon>Spermatophyta</taxon>
        <taxon>Magnoliopsida</taxon>
        <taxon>Liliopsida</taxon>
        <taxon>Zingiberales</taxon>
        <taxon>Musaceae</taxon>
        <taxon>Ensete</taxon>
    </lineage>
</organism>
<dbReference type="PANTHER" id="PTHR34122">
    <property type="entry name" value="EXPRESSED PROTEIN-RELATED"/>
    <property type="match status" value="1"/>
</dbReference>
<dbReference type="PANTHER" id="PTHR34122:SF1">
    <property type="entry name" value="EXPRESSED PROTEIN"/>
    <property type="match status" value="1"/>
</dbReference>
<comment type="caution">
    <text evidence="5">The sequence shown here is derived from an EMBL/GenBank/DDBJ whole genome shotgun (WGS) entry which is preliminary data.</text>
</comment>
<dbReference type="InterPro" id="IPR014977">
    <property type="entry name" value="WRC_dom"/>
</dbReference>
<sequence length="485" mass="52263">MTNGTHQAGHRIWHTAHVTSLPSQNGSFQYARKRIPGRRMRLGAGTNPLLSINSSAVYVHAVLPSRPHITIPTPIPLIDEELLSLSLLPPSRAARAAIRKRPNPSSFPSSSISRPPPPPPPPPVPSLLPDPSSYVHPTAGKDGTPDNSGGGHGGRGGDRLHSDGDLNIDPIESGDPPHPDQPHGSSGIAAAGKVRLLDHLHNLPCSSSASIRCFVSLLWRDPLLVLEVLRRDVKEEDGMVDSNEGWNTHVNSNCSSSSAPVSAWEQLGDAATSQKKKRGRDGMDIEKKPKGKGRAKTSDTLANGSACTRVDGSDNGRCQGEDKEEGGGWMDGNGSNGKKRRSPAVLMEGSRCSRVNGRGWRCCQQTLVGYSLCEHHLGKGRLRSMASVRGQLGTSTGKLKRSSERTTALSKPLEDKQLQPDDADEIKMEDDKEKTAAPRRKKIGMVKARRISSLLDEINRPLPSLLSQPPEDAFMRMPDGSEAMV</sequence>